<evidence type="ECO:0000256" key="9">
    <source>
        <dbReference type="SAM" id="MobiDB-lite"/>
    </source>
</evidence>
<feature type="coiled-coil region" evidence="8">
    <location>
        <begin position="618"/>
        <end position="698"/>
    </location>
</feature>
<proteinExistence type="predicted"/>
<feature type="domain" description="Rab-GAP TBC" evidence="10">
    <location>
        <begin position="356"/>
        <end position="548"/>
    </location>
</feature>
<keyword evidence="3 7" id="KW-0479">Metal-binding</keyword>
<keyword evidence="4 7" id="KW-0863">Zinc-finger</keyword>
<comment type="subcellular location">
    <subcellularLocation>
        <location evidence="1">Nucleus</location>
    </subcellularLocation>
</comment>
<evidence type="ECO:0000256" key="2">
    <source>
        <dbReference type="ARBA" id="ARBA00022468"/>
    </source>
</evidence>
<dbReference type="GO" id="GO:0031267">
    <property type="term" value="F:small GTPase binding"/>
    <property type="evidence" value="ECO:0007669"/>
    <property type="project" value="TreeGrafter"/>
</dbReference>
<keyword evidence="14" id="KW-1185">Reference proteome</keyword>
<sequence length="906" mass="103175">MKADTTAHKKSTSSTPSSPASSVELSTDAEVNKQQPEAANSDTDTAHVSATMDDQSSDTSPDSVSIHSQNSVASDSDSDFESAVEDGNENKDDNGVKILPCKDNNNTKSIGREKTRTSTSVRSSTDIVGDTRSSLSSLCEPLNESDDGLSAETNTSISCSSPTEPYKMGSNMEYGNDDDRVEDDLSLNDRARKTASVPVFRMESPRVSLEGISLPSDTRKQRLQEEGKKSRGFAKRFSFPINPFARSASPATPETISPQRPSEVLQHRFSQLSKDKKKARESITSIVSLRDMLAQTGKSSEEQHTIVIQELDKLKHEIEVEKDEEPNWDFWASVLVDYEHISKSNGKQLSQHIRLGIPFSLRGMMWQLFSGSKDDALEEQYRELLNETSTHEKLIQRDLARTFPGHDYFKERGGDGQEGLFNVVKAYSLYDPEVGYCQGLAFVVGPLLLNVSPLNAVMPDEEAFCVLVQLMGKYGLRGHFTPQMEQLHRRLYQFEQLLLEKLPRIHRYLNEQGIQSTMYASQWFMTLFAYKFPLELVFRIFDIILAEGIDSIFQFALAVLKSNEKVILSLEFEALLDFLKNGLFAEYQNDDRKLVHDACAISINPRKLKQYGRQHDTLIVKEQQMNEREEALRQSNREMMETIKRLEISLQKLQEEHEHVAAQVITSKVELAQLDSNNSELRKTNAELRRQIDALPAEIESRWKTEFDDLCKQNSDLAQKNSALEDSLMVGGFTHFEFLRLLQPIDVYNYCLDAGRRCYRSEDEYKTTFGMGGRYYCDYCDCTFPDNAANRKNHMDGNVHQQNKRLYYAENRSLADIIEESRTKPPCKQFMRNQFCEYGPNCKYSHIMFDRFTGQPILPPQTIAASKPPPSIRYELPKGWKARELTPSLKPPPRKGYDWSQVDHWG</sequence>
<feature type="compositionally biased region" description="Polar residues" evidence="9">
    <location>
        <begin position="249"/>
        <end position="260"/>
    </location>
</feature>
<dbReference type="FunFam" id="1.10.8.270:FF:000001">
    <property type="entry name" value="TBC1 domain family member 1"/>
    <property type="match status" value="1"/>
</dbReference>
<keyword evidence="2" id="KW-0343">GTPase activation</keyword>
<dbReference type="SMART" id="SM00356">
    <property type="entry name" value="ZnF_C3H1"/>
    <property type="match status" value="1"/>
</dbReference>
<reference evidence="13" key="1">
    <citation type="submission" date="2020-12" db="EMBL/GenBank/DDBJ databases">
        <title>Metabolic potential, ecology and presence of endohyphal bacteria is reflected in genomic diversity of Mucoromycotina.</title>
        <authorList>
            <person name="Muszewska A."/>
            <person name="Okrasinska A."/>
            <person name="Steczkiewicz K."/>
            <person name="Drgas O."/>
            <person name="Orlowska M."/>
            <person name="Perlinska-Lenart U."/>
            <person name="Aleksandrzak-Piekarczyk T."/>
            <person name="Szatraj K."/>
            <person name="Zielenkiewicz U."/>
            <person name="Pilsyk S."/>
            <person name="Malc E."/>
            <person name="Mieczkowski P."/>
            <person name="Kruszewska J.S."/>
            <person name="Biernat P."/>
            <person name="Pawlowska J."/>
        </authorList>
    </citation>
    <scope>NUCLEOTIDE SEQUENCE</scope>
    <source>
        <strain evidence="13">WA0000051536</strain>
    </source>
</reference>
<dbReference type="FunFam" id="1.10.472.80:FF:000027">
    <property type="entry name" value="GTPase activating protein (Evi5)"/>
    <property type="match status" value="1"/>
</dbReference>
<keyword evidence="5 7" id="KW-0862">Zinc</keyword>
<dbReference type="Gene3D" id="1.10.10.750">
    <property type="entry name" value="Ypt/Rab-GAP domain of gyp1p, domain 1"/>
    <property type="match status" value="1"/>
</dbReference>
<dbReference type="InterPro" id="IPR013085">
    <property type="entry name" value="U1-CZ_Znf_C2H2"/>
</dbReference>
<dbReference type="GO" id="GO:0003676">
    <property type="term" value="F:nucleic acid binding"/>
    <property type="evidence" value="ECO:0007669"/>
    <property type="project" value="InterPro"/>
</dbReference>
<evidence type="ECO:0008006" key="15">
    <source>
        <dbReference type="Google" id="ProtNLM"/>
    </source>
</evidence>
<name>A0A8H7PYX2_9FUNG</name>
<dbReference type="SUPFAM" id="SSF47923">
    <property type="entry name" value="Ypt/Rab-GAP domain of gyp1p"/>
    <property type="match status" value="2"/>
</dbReference>
<dbReference type="Pfam" id="PF06220">
    <property type="entry name" value="zf-U1"/>
    <property type="match status" value="1"/>
</dbReference>
<dbReference type="Proteomes" id="UP000612746">
    <property type="component" value="Unassembled WGS sequence"/>
</dbReference>
<dbReference type="OrthoDB" id="295078at2759"/>
<dbReference type="SUPFAM" id="SSF57667">
    <property type="entry name" value="beta-beta-alpha zinc fingers"/>
    <property type="match status" value="1"/>
</dbReference>
<evidence type="ECO:0000256" key="4">
    <source>
        <dbReference type="ARBA" id="ARBA00022771"/>
    </source>
</evidence>
<evidence type="ECO:0000313" key="13">
    <source>
        <dbReference type="EMBL" id="KAG2182681.1"/>
    </source>
</evidence>
<dbReference type="InterPro" id="IPR036236">
    <property type="entry name" value="Znf_C2H2_sf"/>
</dbReference>
<dbReference type="PROSITE" id="PS50086">
    <property type="entry name" value="TBC_RABGAP"/>
    <property type="match status" value="1"/>
</dbReference>
<feature type="region of interest" description="Disordered" evidence="9">
    <location>
        <begin position="876"/>
        <end position="906"/>
    </location>
</feature>
<keyword evidence="6" id="KW-0539">Nucleus</keyword>
<feature type="compositionally biased region" description="Polar residues" evidence="9">
    <location>
        <begin position="32"/>
        <end position="75"/>
    </location>
</feature>
<evidence type="ECO:0000256" key="6">
    <source>
        <dbReference type="ARBA" id="ARBA00023242"/>
    </source>
</evidence>
<dbReference type="InterPro" id="IPR000571">
    <property type="entry name" value="Znf_CCCH"/>
</dbReference>
<dbReference type="PANTHER" id="PTHR47219">
    <property type="entry name" value="RAB GTPASE-ACTIVATING PROTEIN 1-LIKE"/>
    <property type="match status" value="1"/>
</dbReference>
<dbReference type="InterPro" id="IPR035969">
    <property type="entry name" value="Rab-GAP_TBC_sf"/>
</dbReference>
<dbReference type="InterPro" id="IPR000195">
    <property type="entry name" value="Rab-GAP-TBC_dom"/>
</dbReference>
<evidence type="ECO:0000259" key="11">
    <source>
        <dbReference type="PROSITE" id="PS50103"/>
    </source>
</evidence>
<dbReference type="GO" id="GO:0005096">
    <property type="term" value="F:GTPase activator activity"/>
    <property type="evidence" value="ECO:0007669"/>
    <property type="project" value="UniProtKB-KW"/>
</dbReference>
<dbReference type="SMART" id="SM00164">
    <property type="entry name" value="TBC"/>
    <property type="match status" value="1"/>
</dbReference>
<dbReference type="GO" id="GO:0008270">
    <property type="term" value="F:zinc ion binding"/>
    <property type="evidence" value="ECO:0007669"/>
    <property type="project" value="UniProtKB-KW"/>
</dbReference>
<evidence type="ECO:0000256" key="3">
    <source>
        <dbReference type="ARBA" id="ARBA00022723"/>
    </source>
</evidence>
<dbReference type="InterPro" id="IPR003604">
    <property type="entry name" value="Matrin/U1-like-C_Znf_C2H2"/>
</dbReference>
<feature type="region of interest" description="Disordered" evidence="9">
    <location>
        <begin position="244"/>
        <end position="264"/>
    </location>
</feature>
<dbReference type="PANTHER" id="PTHR47219:SF9">
    <property type="entry name" value="GTPASE ACTIVATING PROTEIN AND CENTROSOME-ASSOCIATED, ISOFORM B"/>
    <property type="match status" value="1"/>
</dbReference>
<dbReference type="Gene3D" id="3.30.160.60">
    <property type="entry name" value="Classic Zinc Finger"/>
    <property type="match status" value="1"/>
</dbReference>
<dbReference type="Pfam" id="PF00642">
    <property type="entry name" value="zf-CCCH"/>
    <property type="match status" value="1"/>
</dbReference>
<dbReference type="InterPro" id="IPR050302">
    <property type="entry name" value="Rab_GAP_TBC_domain"/>
</dbReference>
<dbReference type="EMBL" id="JAEPRA010000007">
    <property type="protein sequence ID" value="KAG2182681.1"/>
    <property type="molecule type" value="Genomic_DNA"/>
</dbReference>
<dbReference type="AlphaFoldDB" id="A0A8H7PYX2"/>
<comment type="caution">
    <text evidence="13">The sequence shown here is derived from an EMBL/GenBank/DDBJ whole genome shotgun (WGS) entry which is preliminary data.</text>
</comment>
<dbReference type="PROSITE" id="PS50103">
    <property type="entry name" value="ZF_C3H1"/>
    <property type="match status" value="1"/>
</dbReference>
<evidence type="ECO:0000256" key="1">
    <source>
        <dbReference type="ARBA" id="ARBA00004123"/>
    </source>
</evidence>
<gene>
    <name evidence="13" type="ORF">INT44_005661</name>
</gene>
<dbReference type="PROSITE" id="PS50171">
    <property type="entry name" value="ZF_MATRIN"/>
    <property type="match status" value="1"/>
</dbReference>
<evidence type="ECO:0000256" key="5">
    <source>
        <dbReference type="ARBA" id="ARBA00022833"/>
    </source>
</evidence>
<dbReference type="SMART" id="SM00451">
    <property type="entry name" value="ZnF_U1"/>
    <property type="match status" value="1"/>
</dbReference>
<feature type="compositionally biased region" description="Low complexity" evidence="9">
    <location>
        <begin position="12"/>
        <end position="22"/>
    </location>
</feature>
<dbReference type="Gene3D" id="1.10.472.80">
    <property type="entry name" value="Ypt/Rab-GAP domain of gyp1p, domain 3"/>
    <property type="match status" value="1"/>
</dbReference>
<feature type="domain" description="Matrin-type" evidence="12">
    <location>
        <begin position="775"/>
        <end position="806"/>
    </location>
</feature>
<feature type="compositionally biased region" description="Polar residues" evidence="9">
    <location>
        <begin position="151"/>
        <end position="163"/>
    </location>
</feature>
<feature type="region of interest" description="Disordered" evidence="9">
    <location>
        <begin position="1"/>
        <end position="181"/>
    </location>
</feature>
<evidence type="ECO:0000259" key="12">
    <source>
        <dbReference type="PROSITE" id="PS50171"/>
    </source>
</evidence>
<feature type="domain" description="C3H1-type" evidence="11">
    <location>
        <begin position="821"/>
        <end position="849"/>
    </location>
</feature>
<dbReference type="InterPro" id="IPR000690">
    <property type="entry name" value="Matrin/U1-C_Znf_C2H2"/>
</dbReference>
<feature type="compositionally biased region" description="Acidic residues" evidence="9">
    <location>
        <begin position="76"/>
        <end position="87"/>
    </location>
</feature>
<keyword evidence="8" id="KW-0175">Coiled coil</keyword>
<dbReference type="GO" id="GO:0005634">
    <property type="term" value="C:nucleus"/>
    <property type="evidence" value="ECO:0007669"/>
    <property type="project" value="UniProtKB-SubCell"/>
</dbReference>
<dbReference type="Gene3D" id="1.10.8.270">
    <property type="entry name" value="putative rabgap domain of human tbc1 domain family member 14 like domains"/>
    <property type="match status" value="1"/>
</dbReference>
<evidence type="ECO:0000256" key="7">
    <source>
        <dbReference type="PROSITE-ProRule" id="PRU00723"/>
    </source>
</evidence>
<dbReference type="Pfam" id="PF23436">
    <property type="entry name" value="RabGap-TBC_2"/>
    <property type="match status" value="1"/>
</dbReference>
<protein>
    <recommendedName>
        <fullName evidence="15">Rab-GAP TBC domain-containing protein</fullName>
    </recommendedName>
</protein>
<organism evidence="13 14">
    <name type="scientific">Umbelopsis vinacea</name>
    <dbReference type="NCBI Taxonomy" id="44442"/>
    <lineage>
        <taxon>Eukaryota</taxon>
        <taxon>Fungi</taxon>
        <taxon>Fungi incertae sedis</taxon>
        <taxon>Mucoromycota</taxon>
        <taxon>Mucoromycotina</taxon>
        <taxon>Umbelopsidomycetes</taxon>
        <taxon>Umbelopsidales</taxon>
        <taxon>Umbelopsidaceae</taxon>
        <taxon>Umbelopsis</taxon>
    </lineage>
</organism>
<accession>A0A8H7PYX2</accession>
<feature type="zinc finger region" description="C3H1-type" evidence="7">
    <location>
        <begin position="821"/>
        <end position="849"/>
    </location>
</feature>
<evidence type="ECO:0000256" key="8">
    <source>
        <dbReference type="SAM" id="Coils"/>
    </source>
</evidence>
<evidence type="ECO:0000313" key="14">
    <source>
        <dbReference type="Proteomes" id="UP000612746"/>
    </source>
</evidence>
<evidence type="ECO:0000259" key="10">
    <source>
        <dbReference type="PROSITE" id="PS50086"/>
    </source>
</evidence>